<organism evidence="1 2">
    <name type="scientific">Levilactobacillus zymae</name>
    <dbReference type="NCBI Taxonomy" id="267363"/>
    <lineage>
        <taxon>Bacteria</taxon>
        <taxon>Bacillati</taxon>
        <taxon>Bacillota</taxon>
        <taxon>Bacilli</taxon>
        <taxon>Lactobacillales</taxon>
        <taxon>Lactobacillaceae</taxon>
        <taxon>Levilactobacillus</taxon>
    </lineage>
</organism>
<proteinExistence type="predicted"/>
<protein>
    <recommendedName>
        <fullName evidence="3">Phage protein</fullName>
    </recommendedName>
</protein>
<evidence type="ECO:0008006" key="3">
    <source>
        <dbReference type="Google" id="ProtNLM"/>
    </source>
</evidence>
<comment type="caution">
    <text evidence="1">The sequence shown here is derived from an EMBL/GenBank/DDBJ whole genome shotgun (WGS) entry which is preliminary data.</text>
</comment>
<evidence type="ECO:0000313" key="1">
    <source>
        <dbReference type="EMBL" id="GEO72822.1"/>
    </source>
</evidence>
<name>A0ABQ0X3D7_9LACO</name>
<keyword evidence="2" id="KW-1185">Reference proteome</keyword>
<reference evidence="1 2" key="1">
    <citation type="submission" date="2019-07" db="EMBL/GenBank/DDBJ databases">
        <title>Whole genome shotgun sequence of Lactobacillus zymae NBRC 107157.</title>
        <authorList>
            <person name="Hosoyama A."/>
            <person name="Uohara A."/>
            <person name="Ohji S."/>
            <person name="Ichikawa N."/>
        </authorList>
    </citation>
    <scope>NUCLEOTIDE SEQUENCE [LARGE SCALE GENOMIC DNA]</scope>
    <source>
        <strain evidence="1 2">NBRC 107157</strain>
    </source>
</reference>
<dbReference type="EMBL" id="BJZK01000028">
    <property type="protein sequence ID" value="GEO72822.1"/>
    <property type="molecule type" value="Genomic_DNA"/>
</dbReference>
<sequence>MLEAKEFDCVILDDGTEAAVLEDYPNGDLLLEKEIKSDGDYPDYEQFASDNSHVVKITYRPK</sequence>
<evidence type="ECO:0000313" key="2">
    <source>
        <dbReference type="Proteomes" id="UP000321794"/>
    </source>
</evidence>
<dbReference type="RefSeq" id="WP_057730207.1">
    <property type="nucleotide sequence ID" value="NZ_BJZK01000028.1"/>
</dbReference>
<gene>
    <name evidence="1" type="ORF">LZY01_19900</name>
</gene>
<dbReference type="Proteomes" id="UP000321794">
    <property type="component" value="Unassembled WGS sequence"/>
</dbReference>
<accession>A0ABQ0X3D7</accession>